<evidence type="ECO:0000313" key="11">
    <source>
        <dbReference type="Proteomes" id="UP000198897"/>
    </source>
</evidence>
<organism evidence="10 11">
    <name type="scientific">Halobacillus alkaliphilus</name>
    <dbReference type="NCBI Taxonomy" id="396056"/>
    <lineage>
        <taxon>Bacteria</taxon>
        <taxon>Bacillati</taxon>
        <taxon>Bacillota</taxon>
        <taxon>Bacilli</taxon>
        <taxon>Bacillales</taxon>
        <taxon>Bacillaceae</taxon>
        <taxon>Halobacillus</taxon>
    </lineage>
</organism>
<comment type="subunit">
    <text evidence="2">Heterodimer of an alpha and a beta subunit.</text>
</comment>
<evidence type="ECO:0000313" key="10">
    <source>
        <dbReference type="EMBL" id="SFG58120.1"/>
    </source>
</evidence>
<dbReference type="InterPro" id="IPR014729">
    <property type="entry name" value="Rossmann-like_a/b/a_fold"/>
</dbReference>
<keyword evidence="5" id="KW-0249">Electron transport</keyword>
<comment type="function">
    <text evidence="6">The electron transfer flavoprotein serves as a specific electron acceptor for other dehydrogenases. It transfers the electrons to the main respiratory chain via ETF-ubiquinone oxidoreductase (ETF dehydrogenase).</text>
</comment>
<dbReference type="InterPro" id="IPR012255">
    <property type="entry name" value="ETF_b"/>
</dbReference>
<feature type="domain" description="Electron transfer flavoprotein alpha/beta-subunit N-terminal" evidence="9">
    <location>
        <begin position="21"/>
        <end position="211"/>
    </location>
</feature>
<comment type="cofactor">
    <cofactor evidence="8">
        <name>AMP</name>
        <dbReference type="ChEBI" id="CHEBI:456215"/>
    </cofactor>
</comment>
<dbReference type="InterPro" id="IPR014730">
    <property type="entry name" value="ETF_a/b_N"/>
</dbReference>
<dbReference type="PANTHER" id="PTHR21294:SF8">
    <property type="entry name" value="ELECTRON TRANSFER FLAVOPROTEIN SUBUNIT BETA"/>
    <property type="match status" value="1"/>
</dbReference>
<evidence type="ECO:0000256" key="4">
    <source>
        <dbReference type="ARBA" id="ARBA00022448"/>
    </source>
</evidence>
<dbReference type="InterPro" id="IPR033948">
    <property type="entry name" value="ETF_beta_N"/>
</dbReference>
<comment type="similarity">
    <text evidence="1">Belongs to the ETF beta-subunit/FixA family.</text>
</comment>
<evidence type="ECO:0000256" key="3">
    <source>
        <dbReference type="ARBA" id="ARBA00016797"/>
    </source>
</evidence>
<dbReference type="AlphaFoldDB" id="A0A1I2SZX3"/>
<proteinExistence type="inferred from homology"/>
<dbReference type="CDD" id="cd01714">
    <property type="entry name" value="ETF_beta"/>
    <property type="match status" value="1"/>
</dbReference>
<evidence type="ECO:0000256" key="6">
    <source>
        <dbReference type="ARBA" id="ARBA00025649"/>
    </source>
</evidence>
<dbReference type="GO" id="GO:0046395">
    <property type="term" value="P:carboxylic acid catabolic process"/>
    <property type="evidence" value="ECO:0007669"/>
    <property type="project" value="UniProtKB-ARBA"/>
</dbReference>
<accession>A0A1I2SZX3</accession>
<dbReference type="PIRSF" id="PIRSF000090">
    <property type="entry name" value="Beta-ETF"/>
    <property type="match status" value="1"/>
</dbReference>
<dbReference type="Gene3D" id="3.40.50.620">
    <property type="entry name" value="HUPs"/>
    <property type="match status" value="1"/>
</dbReference>
<evidence type="ECO:0000256" key="5">
    <source>
        <dbReference type="ARBA" id="ARBA00022982"/>
    </source>
</evidence>
<dbReference type="OrthoDB" id="9804960at2"/>
<dbReference type="Pfam" id="PF01012">
    <property type="entry name" value="ETF"/>
    <property type="match status" value="1"/>
</dbReference>
<name>A0A1I2SZX3_9BACI</name>
<dbReference type="GO" id="GO:0009055">
    <property type="term" value="F:electron transfer activity"/>
    <property type="evidence" value="ECO:0007669"/>
    <property type="project" value="InterPro"/>
</dbReference>
<evidence type="ECO:0000256" key="7">
    <source>
        <dbReference type="ARBA" id="ARBA00042002"/>
    </source>
</evidence>
<reference evidence="11" key="1">
    <citation type="submission" date="2016-10" db="EMBL/GenBank/DDBJ databases">
        <authorList>
            <person name="Varghese N."/>
            <person name="Submissions S."/>
        </authorList>
    </citation>
    <scope>NUCLEOTIDE SEQUENCE [LARGE SCALE GENOMIC DNA]</scope>
    <source>
        <strain evidence="11">FP5</strain>
    </source>
</reference>
<dbReference type="PROSITE" id="PS01065">
    <property type="entry name" value="ETF_BETA"/>
    <property type="match status" value="1"/>
</dbReference>
<dbReference type="InterPro" id="IPR000049">
    <property type="entry name" value="ET-Flavoprotein_bsu_CS"/>
</dbReference>
<keyword evidence="11" id="KW-1185">Reference proteome</keyword>
<gene>
    <name evidence="10" type="ORF">SAMN05216353_1595</name>
</gene>
<dbReference type="PANTHER" id="PTHR21294">
    <property type="entry name" value="ELECTRON TRANSFER FLAVOPROTEIN BETA-SUBUNIT"/>
    <property type="match status" value="1"/>
</dbReference>
<dbReference type="FunFam" id="3.40.50.620:FF:000011">
    <property type="entry name" value="Electron transfer flavoprotein subunit beta"/>
    <property type="match status" value="1"/>
</dbReference>
<dbReference type="Proteomes" id="UP000198897">
    <property type="component" value="Unassembled WGS sequence"/>
</dbReference>
<evidence type="ECO:0000259" key="9">
    <source>
        <dbReference type="SMART" id="SM00893"/>
    </source>
</evidence>
<dbReference type="EMBL" id="FOOG01000059">
    <property type="protein sequence ID" value="SFG58120.1"/>
    <property type="molecule type" value="Genomic_DNA"/>
</dbReference>
<evidence type="ECO:0000256" key="1">
    <source>
        <dbReference type="ARBA" id="ARBA00007557"/>
    </source>
</evidence>
<keyword evidence="4" id="KW-0813">Transport</keyword>
<dbReference type="SUPFAM" id="SSF52402">
    <property type="entry name" value="Adenine nucleotide alpha hydrolases-like"/>
    <property type="match status" value="1"/>
</dbReference>
<evidence type="ECO:0000256" key="8">
    <source>
        <dbReference type="ARBA" id="ARBA00049933"/>
    </source>
</evidence>
<dbReference type="RefSeq" id="WP_089754569.1">
    <property type="nucleotide sequence ID" value="NZ_FOOG01000059.1"/>
</dbReference>
<dbReference type="GO" id="GO:0005829">
    <property type="term" value="C:cytosol"/>
    <property type="evidence" value="ECO:0007669"/>
    <property type="project" value="TreeGrafter"/>
</dbReference>
<sequence length="257" mass="28396">MNIFVLLKRTFDTEEKITVANGKIEDDSAEYIINPYDEYAVEEAIKIRDEHGGEVTVVTIGEEDAEKQLRTALAMGADQAVLINTEDDLEEGDQFTTVKILEAFFSDRDVDLILGGNVAIDEASGQVGPRLAERLDMPCVTTITKIEIDGTTVTIDRDVEGDVEKVETSLPLLVTCQQGLNEPRYPSLPGIMKAKKKPLEELELDDLDLEEDDVEAKTKTTEIFLPPEKQAGKVLEGETADQVKELVSLLKTEAKVL</sequence>
<evidence type="ECO:0000256" key="2">
    <source>
        <dbReference type="ARBA" id="ARBA00011355"/>
    </source>
</evidence>
<protein>
    <recommendedName>
        <fullName evidence="3">Electron transfer flavoprotein subunit beta</fullName>
    </recommendedName>
    <alternativeName>
        <fullName evidence="7">Electron transfer flavoprotein small subunit</fullName>
    </alternativeName>
</protein>
<dbReference type="SMART" id="SM00893">
    <property type="entry name" value="ETF"/>
    <property type="match status" value="1"/>
</dbReference>